<evidence type="ECO:0000313" key="2">
    <source>
        <dbReference type="Proteomes" id="UP000824073"/>
    </source>
</evidence>
<protein>
    <recommendedName>
        <fullName evidence="3">VCBS repeat-containing protein</fullName>
    </recommendedName>
</protein>
<comment type="caution">
    <text evidence="1">The sequence shown here is derived from an EMBL/GenBank/DDBJ whole genome shotgun (WGS) entry which is preliminary data.</text>
</comment>
<dbReference type="EMBL" id="DVMR01000017">
    <property type="protein sequence ID" value="HIU43010.1"/>
    <property type="molecule type" value="Genomic_DNA"/>
</dbReference>
<dbReference type="Proteomes" id="UP000824073">
    <property type="component" value="Unassembled WGS sequence"/>
</dbReference>
<gene>
    <name evidence="1" type="ORF">IAB67_01790</name>
</gene>
<dbReference type="InterPro" id="IPR028994">
    <property type="entry name" value="Integrin_alpha_N"/>
</dbReference>
<sequence>MSLPKLPGEYLLLQHEIDAILSTGAVYATAETGGNRQAVQLVDMDGDGEDEAIAFFRMPGGDFLVCAYQRTADRYEEIGRAEGFGSSIHAVHYPCVSADGHLALALSWGLEDASTYGMTVFDITDEGLESVLDIQYSSLLVEDMNGDSVDELCFAVRDAVTGGHSLHLYNYSGGGYRLMGETPLSVEVRSVSLMQFGVTRGGHSAVFVDSAATGGGYITDVVSLSGGVAVNETIDMVAGSGAVTWRLVSVSSTDIDGDGIIDVPVAAEPQSGSETQQSDARYKLHWFDFAQGEEPQAVATTYHSVAEEWYLMWPDIWGEAVTASRRSFSGVSRTTFSVSADRMPAEKNSRSLLTICVYTGDNRVSYAVADGVKIIRQTASSIYGYILPENAPIGYALTDEQVAEIFKLMERDWTAGG</sequence>
<evidence type="ECO:0008006" key="3">
    <source>
        <dbReference type="Google" id="ProtNLM"/>
    </source>
</evidence>
<organism evidence="1 2">
    <name type="scientific">Candidatus Ventrousia excrementavium</name>
    <dbReference type="NCBI Taxonomy" id="2840961"/>
    <lineage>
        <taxon>Bacteria</taxon>
        <taxon>Bacillati</taxon>
        <taxon>Bacillota</taxon>
        <taxon>Clostridia</taxon>
        <taxon>Eubacteriales</taxon>
        <taxon>Clostridiaceae</taxon>
        <taxon>Clostridiaceae incertae sedis</taxon>
        <taxon>Candidatus Ventrousia</taxon>
    </lineage>
</organism>
<reference evidence="1" key="2">
    <citation type="journal article" date="2021" name="PeerJ">
        <title>Extensive microbial diversity within the chicken gut microbiome revealed by metagenomics and culture.</title>
        <authorList>
            <person name="Gilroy R."/>
            <person name="Ravi A."/>
            <person name="Getino M."/>
            <person name="Pursley I."/>
            <person name="Horton D.L."/>
            <person name="Alikhan N.F."/>
            <person name="Baker D."/>
            <person name="Gharbi K."/>
            <person name="Hall N."/>
            <person name="Watson M."/>
            <person name="Adriaenssens E.M."/>
            <person name="Foster-Nyarko E."/>
            <person name="Jarju S."/>
            <person name="Secka A."/>
            <person name="Antonio M."/>
            <person name="Oren A."/>
            <person name="Chaudhuri R.R."/>
            <person name="La Ragione R."/>
            <person name="Hildebrand F."/>
            <person name="Pallen M.J."/>
        </authorList>
    </citation>
    <scope>NUCLEOTIDE SEQUENCE</scope>
    <source>
        <strain evidence="1">CHK191-8634</strain>
    </source>
</reference>
<reference evidence="1" key="1">
    <citation type="submission" date="2020-10" db="EMBL/GenBank/DDBJ databases">
        <authorList>
            <person name="Gilroy R."/>
        </authorList>
    </citation>
    <scope>NUCLEOTIDE SEQUENCE</scope>
    <source>
        <strain evidence="1">CHK191-8634</strain>
    </source>
</reference>
<dbReference type="AlphaFoldDB" id="A0A9D1ISE8"/>
<accession>A0A9D1ISE8</accession>
<name>A0A9D1ISE8_9CLOT</name>
<dbReference type="SUPFAM" id="SSF69318">
    <property type="entry name" value="Integrin alpha N-terminal domain"/>
    <property type="match status" value="1"/>
</dbReference>
<proteinExistence type="predicted"/>
<evidence type="ECO:0000313" key="1">
    <source>
        <dbReference type="EMBL" id="HIU43010.1"/>
    </source>
</evidence>